<evidence type="ECO:0000313" key="3">
    <source>
        <dbReference type="Proteomes" id="UP000298412"/>
    </source>
</evidence>
<dbReference type="EMBL" id="SOFP01000005">
    <property type="protein sequence ID" value="TFC21235.1"/>
    <property type="molecule type" value="Genomic_DNA"/>
</dbReference>
<dbReference type="Proteomes" id="UP000298412">
    <property type="component" value="Unassembled WGS sequence"/>
</dbReference>
<dbReference type="OrthoDB" id="4954868at2"/>
<name>A0A4R8WXR4_9MICO</name>
<feature type="compositionally biased region" description="Basic and acidic residues" evidence="1">
    <location>
        <begin position="285"/>
        <end position="298"/>
    </location>
</feature>
<reference evidence="2 3" key="1">
    <citation type="submission" date="2019-03" db="EMBL/GenBank/DDBJ databases">
        <title>Genomics of glacier-inhabiting Cryobacterium strains.</title>
        <authorList>
            <person name="Liu Q."/>
            <person name="Xin Y.-H."/>
        </authorList>
    </citation>
    <scope>NUCLEOTIDE SEQUENCE [LARGE SCALE GENOMIC DNA]</scope>
    <source>
        <strain evidence="2 3">MDT1-3</strain>
    </source>
</reference>
<dbReference type="RefSeq" id="WP_134564660.1">
    <property type="nucleotide sequence ID" value="NZ_SOFP01000005.1"/>
</dbReference>
<comment type="caution">
    <text evidence="2">The sequence shown here is derived from an EMBL/GenBank/DDBJ whole genome shotgun (WGS) entry which is preliminary data.</text>
</comment>
<evidence type="ECO:0000256" key="1">
    <source>
        <dbReference type="SAM" id="MobiDB-lite"/>
    </source>
</evidence>
<accession>A0A4R8WXR4</accession>
<feature type="region of interest" description="Disordered" evidence="1">
    <location>
        <begin position="285"/>
        <end position="308"/>
    </location>
</feature>
<dbReference type="AlphaFoldDB" id="A0A4R8WXR4"/>
<dbReference type="Pfam" id="PF13830">
    <property type="entry name" value="DUF4192"/>
    <property type="match status" value="2"/>
</dbReference>
<keyword evidence="3" id="KW-1185">Reference proteome</keyword>
<evidence type="ECO:0000313" key="2">
    <source>
        <dbReference type="EMBL" id="TFC21235.1"/>
    </source>
</evidence>
<proteinExistence type="predicted"/>
<gene>
    <name evidence="2" type="ORF">E3O19_00385</name>
</gene>
<protein>
    <submittedName>
        <fullName evidence="2">DUF4192 domain-containing protein</fullName>
    </submittedName>
</protein>
<dbReference type="InterPro" id="IPR025447">
    <property type="entry name" value="DUF4192"/>
</dbReference>
<sequence length="409" mass="44082">MNNTIVKTKQAHDFLALVPQLVGFQPERSMVLVAFRGNRTCGAMRFNLPAAGASRTLLQRIASTLVGTLCRIPGVDAVVPVVYTELTFASAAGLPAKRFAETVCARAELSGFLVLDALCVAPDGWGSYLDPSCPAGGHPLADIAGSEVQRAIPAEARRHLASLRSRADLPQVDLAARERIGRRLARYRKLGGKAETVPELLAMVGDIFDPVATAEAALDWDPGVLDPDDVAALLFLLQGPACRDQMMLQFAFGEAVGARTHALNLRYAAIQSATGASMDDIVRGERQRNGDDEPDAKQTSDLMLGLTTERPDPDRIERAVRLLLTVVALAPRSARPAPYCMLAWLSWAMGRGSVAGIFIDRALAVDPRYGMADLLDTLISSGHLPDWAFAVPFDEERRLGDDESGRSLK</sequence>
<organism evidence="2 3">
    <name type="scientific">Cryobacterium algoritolerans</name>
    <dbReference type="NCBI Taxonomy" id="1259184"/>
    <lineage>
        <taxon>Bacteria</taxon>
        <taxon>Bacillati</taxon>
        <taxon>Actinomycetota</taxon>
        <taxon>Actinomycetes</taxon>
        <taxon>Micrococcales</taxon>
        <taxon>Microbacteriaceae</taxon>
        <taxon>Cryobacterium</taxon>
    </lineage>
</organism>